<dbReference type="PANTHER" id="PTHR46910">
    <property type="entry name" value="TRANSCRIPTION FACTOR PDR1"/>
    <property type="match status" value="1"/>
</dbReference>
<evidence type="ECO:0000313" key="7">
    <source>
        <dbReference type="EMBL" id="KAF1934455.1"/>
    </source>
</evidence>
<dbReference type="RefSeq" id="XP_033454703.1">
    <property type="nucleotide sequence ID" value="XM_033587301.1"/>
</dbReference>
<organism evidence="7 8">
    <name type="scientific">Didymella exigua CBS 183.55</name>
    <dbReference type="NCBI Taxonomy" id="1150837"/>
    <lineage>
        <taxon>Eukaryota</taxon>
        <taxon>Fungi</taxon>
        <taxon>Dikarya</taxon>
        <taxon>Ascomycota</taxon>
        <taxon>Pezizomycotina</taxon>
        <taxon>Dothideomycetes</taxon>
        <taxon>Pleosporomycetidae</taxon>
        <taxon>Pleosporales</taxon>
        <taxon>Pleosporineae</taxon>
        <taxon>Didymellaceae</taxon>
        <taxon>Didymella</taxon>
    </lineage>
</organism>
<evidence type="ECO:0000313" key="8">
    <source>
        <dbReference type="Proteomes" id="UP000800082"/>
    </source>
</evidence>
<feature type="region of interest" description="Disordered" evidence="5">
    <location>
        <begin position="65"/>
        <end position="102"/>
    </location>
</feature>
<proteinExistence type="predicted"/>
<dbReference type="GO" id="GO:0003677">
    <property type="term" value="F:DNA binding"/>
    <property type="evidence" value="ECO:0007669"/>
    <property type="project" value="UniProtKB-KW"/>
</dbReference>
<evidence type="ECO:0000256" key="4">
    <source>
        <dbReference type="ARBA" id="ARBA00023242"/>
    </source>
</evidence>
<keyword evidence="8" id="KW-1185">Reference proteome</keyword>
<evidence type="ECO:0000256" key="1">
    <source>
        <dbReference type="ARBA" id="ARBA00004123"/>
    </source>
</evidence>
<dbReference type="GO" id="GO:0006351">
    <property type="term" value="P:DNA-templated transcription"/>
    <property type="evidence" value="ECO:0007669"/>
    <property type="project" value="InterPro"/>
</dbReference>
<dbReference type="CDD" id="cd12148">
    <property type="entry name" value="fungal_TF_MHR"/>
    <property type="match status" value="1"/>
</dbReference>
<dbReference type="OrthoDB" id="5069333at2759"/>
<name>A0A6A5S156_9PLEO</name>
<keyword evidence="3" id="KW-0238">DNA-binding</keyword>
<dbReference type="EMBL" id="ML978956">
    <property type="protein sequence ID" value="KAF1934455.1"/>
    <property type="molecule type" value="Genomic_DNA"/>
</dbReference>
<dbReference type="PANTHER" id="PTHR46910:SF3">
    <property type="entry name" value="HALOTOLERANCE PROTEIN 9-RELATED"/>
    <property type="match status" value="1"/>
</dbReference>
<dbReference type="InterPro" id="IPR050987">
    <property type="entry name" value="AtrR-like"/>
</dbReference>
<dbReference type="SMART" id="SM00906">
    <property type="entry name" value="Fungal_trans"/>
    <property type="match status" value="1"/>
</dbReference>
<feature type="compositionally biased region" description="Polar residues" evidence="5">
    <location>
        <begin position="66"/>
        <end position="84"/>
    </location>
</feature>
<sequence length="642" mass="72320">MKSGVRNYKRRPGACEVCKNRKLKSYIRSLTYLPANGSTCNYPPRKKRGRPNKYGYSLLEAAAYEQTKSQGRDSTSIAAGSSTAYEDPRMPSSQAESQRSDQEVIWPSPITFELDALTSSNSAGSLQFDSFGIPDSLLHEDSQEGNTLDLYDASEVMFENVSITPFSVIPSELRSIQDKSELHRRVTELYQDFDVVDFSGATIISRINTFNSAQDLTFEPMEKGIQDVISQINFISSNCRMNDARKEHEDRSSLLQSCLMTFLKHAYMGAKFVDRDTLFRLFDDVVISKTDDAASIALVYAAIANGAKQERVRDSNKSTDPTLAPRYFDMAIKMFEQQLGGKYSITTFKAALTLLIYAVQWAPEEVPRYLTECTAHAQALRLNSRRALSVLCRDSQQEMGLTQGFWLLYIIEKRHSMWTGQFSILPESHIDHILPSQDNSSGIQNIDMITQCLFARLSSHAMQKLHGREARNTLKTGEIDECVRLVRAWKASTITECHITALGKLSTSIQSFELLLCIYAQELLQPAHATRFENALFSILNEAQDVLRLLNDIDNVAMAANWDIVRTTILAFCTSASLLRMVPDRSNLLRYMGSALGYFARVPLTASIPFEKFHRVMAEAFQLSSELREETGCNTGSIIYQR</sequence>
<dbReference type="GO" id="GO:0003700">
    <property type="term" value="F:DNA-binding transcription factor activity"/>
    <property type="evidence" value="ECO:0007669"/>
    <property type="project" value="InterPro"/>
</dbReference>
<dbReference type="GO" id="GO:0005634">
    <property type="term" value="C:nucleus"/>
    <property type="evidence" value="ECO:0007669"/>
    <property type="project" value="UniProtKB-SubCell"/>
</dbReference>
<protein>
    <recommendedName>
        <fullName evidence="6">Xylanolytic transcriptional activator regulatory domain-containing protein</fullName>
    </recommendedName>
</protein>
<reference evidence="7" key="1">
    <citation type="journal article" date="2020" name="Stud. Mycol.">
        <title>101 Dothideomycetes genomes: a test case for predicting lifestyles and emergence of pathogens.</title>
        <authorList>
            <person name="Haridas S."/>
            <person name="Albert R."/>
            <person name="Binder M."/>
            <person name="Bloem J."/>
            <person name="Labutti K."/>
            <person name="Salamov A."/>
            <person name="Andreopoulos B."/>
            <person name="Baker S."/>
            <person name="Barry K."/>
            <person name="Bills G."/>
            <person name="Bluhm B."/>
            <person name="Cannon C."/>
            <person name="Castanera R."/>
            <person name="Culley D."/>
            <person name="Daum C."/>
            <person name="Ezra D."/>
            <person name="Gonzalez J."/>
            <person name="Henrissat B."/>
            <person name="Kuo A."/>
            <person name="Liang C."/>
            <person name="Lipzen A."/>
            <person name="Lutzoni F."/>
            <person name="Magnuson J."/>
            <person name="Mondo S."/>
            <person name="Nolan M."/>
            <person name="Ohm R."/>
            <person name="Pangilinan J."/>
            <person name="Park H.-J."/>
            <person name="Ramirez L."/>
            <person name="Alfaro M."/>
            <person name="Sun H."/>
            <person name="Tritt A."/>
            <person name="Yoshinaga Y."/>
            <person name="Zwiers L.-H."/>
            <person name="Turgeon B."/>
            <person name="Goodwin S."/>
            <person name="Spatafora J."/>
            <person name="Crous P."/>
            <person name="Grigoriev I."/>
        </authorList>
    </citation>
    <scope>NUCLEOTIDE SEQUENCE</scope>
    <source>
        <strain evidence="7">CBS 183.55</strain>
    </source>
</reference>
<dbReference type="Proteomes" id="UP000800082">
    <property type="component" value="Unassembled WGS sequence"/>
</dbReference>
<feature type="domain" description="Xylanolytic transcriptional activator regulatory" evidence="6">
    <location>
        <begin position="366"/>
        <end position="441"/>
    </location>
</feature>
<dbReference type="AlphaFoldDB" id="A0A6A5S156"/>
<keyword evidence="2" id="KW-0479">Metal-binding</keyword>
<evidence type="ECO:0000259" key="6">
    <source>
        <dbReference type="SMART" id="SM00906"/>
    </source>
</evidence>
<evidence type="ECO:0000256" key="5">
    <source>
        <dbReference type="SAM" id="MobiDB-lite"/>
    </source>
</evidence>
<keyword evidence="4" id="KW-0539">Nucleus</keyword>
<evidence type="ECO:0000256" key="2">
    <source>
        <dbReference type="ARBA" id="ARBA00022723"/>
    </source>
</evidence>
<evidence type="ECO:0000256" key="3">
    <source>
        <dbReference type="ARBA" id="ARBA00023125"/>
    </source>
</evidence>
<accession>A0A6A5S156</accession>
<dbReference type="GeneID" id="54344947"/>
<dbReference type="InterPro" id="IPR007219">
    <property type="entry name" value="XnlR_reg_dom"/>
</dbReference>
<comment type="subcellular location">
    <subcellularLocation>
        <location evidence="1">Nucleus</location>
    </subcellularLocation>
</comment>
<dbReference type="GO" id="GO:0008270">
    <property type="term" value="F:zinc ion binding"/>
    <property type="evidence" value="ECO:0007669"/>
    <property type="project" value="InterPro"/>
</dbReference>
<gene>
    <name evidence="7" type="ORF">M421DRAFT_121288</name>
</gene>